<comment type="caution">
    <text evidence="1">The sequence shown here is derived from an EMBL/GenBank/DDBJ whole genome shotgun (WGS) entry which is preliminary data.</text>
</comment>
<accession>A0A420XII9</accession>
<sequence length="69" mass="7980">MSKTFTISQIDLDVLFQYQEEAEAIVTLLQRWTENNEEVTANKALSVLESCLWKIYTELKRIEGAKNGK</sequence>
<dbReference type="RefSeq" id="WP_121121566.1">
    <property type="nucleotide sequence ID" value="NZ_CP016604.1"/>
</dbReference>
<dbReference type="AlphaFoldDB" id="A0A420XII9"/>
<evidence type="ECO:0000313" key="2">
    <source>
        <dbReference type="Proteomes" id="UP000280099"/>
    </source>
</evidence>
<protein>
    <submittedName>
        <fullName evidence="1">Uncharacterized protein</fullName>
    </submittedName>
</protein>
<organism evidence="1 2">
    <name type="scientific">Otariodibacter oris</name>
    <dbReference type="NCBI Taxonomy" id="1032623"/>
    <lineage>
        <taxon>Bacteria</taxon>
        <taxon>Pseudomonadati</taxon>
        <taxon>Pseudomonadota</taxon>
        <taxon>Gammaproteobacteria</taxon>
        <taxon>Pasteurellales</taxon>
        <taxon>Pasteurellaceae</taxon>
        <taxon>Otariodibacter</taxon>
    </lineage>
</organism>
<keyword evidence="2" id="KW-1185">Reference proteome</keyword>
<reference evidence="1 2" key="1">
    <citation type="submission" date="2018-10" db="EMBL/GenBank/DDBJ databases">
        <title>Genomic Encyclopedia of Type Strains, Phase IV (KMG-IV): sequencing the most valuable type-strain genomes for metagenomic binning, comparative biology and taxonomic classification.</title>
        <authorList>
            <person name="Goeker M."/>
        </authorList>
    </citation>
    <scope>NUCLEOTIDE SEQUENCE [LARGE SCALE GENOMIC DNA]</scope>
    <source>
        <strain evidence="1 2">DSM 23800</strain>
    </source>
</reference>
<evidence type="ECO:0000313" key="1">
    <source>
        <dbReference type="EMBL" id="RKR77132.1"/>
    </source>
</evidence>
<name>A0A420XII9_9PAST</name>
<proteinExistence type="predicted"/>
<dbReference type="EMBL" id="RBJC01000004">
    <property type="protein sequence ID" value="RKR77132.1"/>
    <property type="molecule type" value="Genomic_DNA"/>
</dbReference>
<dbReference type="Proteomes" id="UP000280099">
    <property type="component" value="Unassembled WGS sequence"/>
</dbReference>
<gene>
    <name evidence="1" type="ORF">DES31_0455</name>
</gene>